<feature type="transmembrane region" description="Helical" evidence="1">
    <location>
        <begin position="29"/>
        <end position="56"/>
    </location>
</feature>
<reference evidence="2" key="1">
    <citation type="submission" date="2012-11" db="EMBL/GenBank/DDBJ databases">
        <authorList>
            <person name="Lucero-Rivera Y.E."/>
            <person name="Tovar-Ramirez D."/>
        </authorList>
    </citation>
    <scope>NUCLEOTIDE SEQUENCE</scope>
    <source>
        <tissue evidence="2">Salivary gland</tissue>
    </source>
</reference>
<name>L7M1X8_RHIPC</name>
<feature type="transmembrane region" description="Helical" evidence="1">
    <location>
        <begin position="6"/>
        <end position="22"/>
    </location>
</feature>
<dbReference type="AlphaFoldDB" id="L7M1X8"/>
<dbReference type="EMBL" id="GACK01006698">
    <property type="protein sequence ID" value="JAA58336.1"/>
    <property type="molecule type" value="mRNA"/>
</dbReference>
<keyword evidence="1" id="KW-0472">Membrane</keyword>
<sequence>MLIFDHLNGSFVFTFFRLLYFATAFQYMYYWIFSVFFCVSFFCCCCCSPASCFTFITSCELFLTEGPAAVFDYGTLVCIFFCIPIFMYRRIINDFDFNTRLKVRFRFMSENPRWSKLIRSTPPRRASQSHRM</sequence>
<evidence type="ECO:0000313" key="2">
    <source>
        <dbReference type="EMBL" id="JAA58336.1"/>
    </source>
</evidence>
<reference evidence="2" key="2">
    <citation type="journal article" date="2015" name="J. Proteomics">
        <title>Sexual differences in the sialomes of the zebra tick, Rhipicephalus pulchellus.</title>
        <authorList>
            <person name="Tan A.W."/>
            <person name="Francischetti I.M."/>
            <person name="Slovak M."/>
            <person name="Kini R.M."/>
            <person name="Ribeiro J.M."/>
        </authorList>
    </citation>
    <scope>NUCLEOTIDE SEQUENCE</scope>
    <source>
        <tissue evidence="2">Salivary gland</tissue>
    </source>
</reference>
<keyword evidence="1" id="KW-0812">Transmembrane</keyword>
<evidence type="ECO:0000256" key="1">
    <source>
        <dbReference type="SAM" id="Phobius"/>
    </source>
</evidence>
<keyword evidence="1" id="KW-1133">Transmembrane helix</keyword>
<accession>L7M1X8</accession>
<organism evidence="2">
    <name type="scientific">Rhipicephalus pulchellus</name>
    <name type="common">Yellow backed tick</name>
    <name type="synonym">Dermacentor pulchellus</name>
    <dbReference type="NCBI Taxonomy" id="72859"/>
    <lineage>
        <taxon>Eukaryota</taxon>
        <taxon>Metazoa</taxon>
        <taxon>Ecdysozoa</taxon>
        <taxon>Arthropoda</taxon>
        <taxon>Chelicerata</taxon>
        <taxon>Arachnida</taxon>
        <taxon>Acari</taxon>
        <taxon>Parasitiformes</taxon>
        <taxon>Ixodida</taxon>
        <taxon>Ixodoidea</taxon>
        <taxon>Ixodidae</taxon>
        <taxon>Rhipicephalinae</taxon>
        <taxon>Rhipicephalus</taxon>
        <taxon>Rhipicephalus</taxon>
    </lineage>
</organism>
<protein>
    <submittedName>
        <fullName evidence="2">Uncharacterized protein</fullName>
    </submittedName>
</protein>
<proteinExistence type="evidence at transcript level"/>
<feature type="transmembrane region" description="Helical" evidence="1">
    <location>
        <begin position="68"/>
        <end position="88"/>
    </location>
</feature>